<evidence type="ECO:0000313" key="6">
    <source>
        <dbReference type="Proteomes" id="UP000261560"/>
    </source>
</evidence>
<dbReference type="GO" id="GO:0001817">
    <property type="term" value="P:regulation of cytokine production"/>
    <property type="evidence" value="ECO:0007669"/>
    <property type="project" value="TreeGrafter"/>
</dbReference>
<dbReference type="InterPro" id="IPR013783">
    <property type="entry name" value="Ig-like_fold"/>
</dbReference>
<dbReference type="PANTHER" id="PTHR24100:SF151">
    <property type="entry name" value="ICOS LIGAND"/>
    <property type="match status" value="1"/>
</dbReference>
<dbReference type="GO" id="GO:0050852">
    <property type="term" value="P:T cell receptor signaling pathway"/>
    <property type="evidence" value="ECO:0007669"/>
    <property type="project" value="TreeGrafter"/>
</dbReference>
<keyword evidence="6" id="KW-1185">Reference proteome</keyword>
<feature type="domain" description="Ig-like" evidence="4">
    <location>
        <begin position="112"/>
        <end position="223"/>
    </location>
</feature>
<dbReference type="Gene3D" id="2.60.40.10">
    <property type="entry name" value="Immunoglobulins"/>
    <property type="match status" value="3"/>
</dbReference>
<evidence type="ECO:0000256" key="3">
    <source>
        <dbReference type="ARBA" id="ARBA00023319"/>
    </source>
</evidence>
<dbReference type="Ensembl" id="ENSOMET00000005456.1">
    <property type="protein sequence ID" value="ENSOMEP00000006647.1"/>
    <property type="gene ID" value="ENSOMEG00000007700.1"/>
</dbReference>
<dbReference type="SUPFAM" id="SSF48726">
    <property type="entry name" value="Immunoglobulin"/>
    <property type="match status" value="3"/>
</dbReference>
<comment type="subcellular location">
    <subcellularLocation>
        <location evidence="1">Membrane</location>
    </subcellularLocation>
</comment>
<dbReference type="SMART" id="SM00406">
    <property type="entry name" value="IGv"/>
    <property type="match status" value="3"/>
</dbReference>
<sequence>RFLSIGLFRFCGVFKSAEPGENVTLRCGDTNINKDLDLQWRRLNEEWNKYVFFYWNNSVHLDGQHESFRNRVFPEDSQMKDGDSVVLTNVTINDNGIYQCFISKHDGLYRGWKMILNPEILKAEPGENVTLRCEDTNMDEIFLLEWIKPNLWGEETVFLYRSDGILFEAQPESYRNRVFLKNSQMKDGDLSVVLKNVTSNDNGTYECRVRQMNALQRGWTLISIIYLSVSITTPKFLAWLVNVTLRCEDKNINGMFHLKWIRPNLQRDEIVFLYWNDEVPPFQHESFQNRVFLKNRQMKDGDLSVVLKNVTINDSGIYDCKEGGERDFSTAEMSSS</sequence>
<accession>A0A3B3BNC5</accession>
<dbReference type="InterPro" id="IPR007110">
    <property type="entry name" value="Ig-like_dom"/>
</dbReference>
<proteinExistence type="predicted"/>
<dbReference type="PROSITE" id="PS50835">
    <property type="entry name" value="IG_LIKE"/>
    <property type="match status" value="3"/>
</dbReference>
<dbReference type="OMA" id="FRVGCDI"/>
<dbReference type="InterPro" id="IPR036179">
    <property type="entry name" value="Ig-like_dom_sf"/>
</dbReference>
<dbReference type="SMART" id="SM00408">
    <property type="entry name" value="IGc2"/>
    <property type="match status" value="3"/>
</dbReference>
<keyword evidence="3" id="KW-0393">Immunoglobulin domain</keyword>
<evidence type="ECO:0000256" key="1">
    <source>
        <dbReference type="ARBA" id="ARBA00004370"/>
    </source>
</evidence>
<evidence type="ECO:0000259" key="4">
    <source>
        <dbReference type="PROSITE" id="PS50835"/>
    </source>
</evidence>
<dbReference type="SMART" id="SM00409">
    <property type="entry name" value="IG"/>
    <property type="match status" value="3"/>
</dbReference>
<feature type="domain" description="Ig-like" evidence="4">
    <location>
        <begin position="17"/>
        <end position="103"/>
    </location>
</feature>
<dbReference type="InterPro" id="IPR050504">
    <property type="entry name" value="IgSF_BTN/MOG"/>
</dbReference>
<reference evidence="5" key="1">
    <citation type="submission" date="2025-08" db="UniProtKB">
        <authorList>
            <consortium name="Ensembl"/>
        </authorList>
    </citation>
    <scope>IDENTIFICATION</scope>
</reference>
<reference evidence="5" key="2">
    <citation type="submission" date="2025-09" db="UniProtKB">
        <authorList>
            <consortium name="Ensembl"/>
        </authorList>
    </citation>
    <scope>IDENTIFICATION</scope>
</reference>
<evidence type="ECO:0000313" key="5">
    <source>
        <dbReference type="Ensembl" id="ENSOMEP00000006647.1"/>
    </source>
</evidence>
<dbReference type="InterPro" id="IPR003599">
    <property type="entry name" value="Ig_sub"/>
</dbReference>
<dbReference type="PaxDb" id="30732-ENSOMEP00000006647"/>
<organism evidence="5 6">
    <name type="scientific">Oryzias melastigma</name>
    <name type="common">Marine medaka</name>
    <dbReference type="NCBI Taxonomy" id="30732"/>
    <lineage>
        <taxon>Eukaryota</taxon>
        <taxon>Metazoa</taxon>
        <taxon>Chordata</taxon>
        <taxon>Craniata</taxon>
        <taxon>Vertebrata</taxon>
        <taxon>Euteleostomi</taxon>
        <taxon>Actinopterygii</taxon>
        <taxon>Neopterygii</taxon>
        <taxon>Teleostei</taxon>
        <taxon>Neoteleostei</taxon>
        <taxon>Acanthomorphata</taxon>
        <taxon>Ovalentaria</taxon>
        <taxon>Atherinomorphae</taxon>
        <taxon>Beloniformes</taxon>
        <taxon>Adrianichthyidae</taxon>
        <taxon>Oryziinae</taxon>
        <taxon>Oryzias</taxon>
    </lineage>
</organism>
<dbReference type="AlphaFoldDB" id="A0A3B3BNC5"/>
<feature type="domain" description="Ig-like" evidence="4">
    <location>
        <begin position="243"/>
        <end position="336"/>
    </location>
</feature>
<dbReference type="PANTHER" id="PTHR24100">
    <property type="entry name" value="BUTYROPHILIN"/>
    <property type="match status" value="1"/>
</dbReference>
<dbReference type="Pfam" id="PF07686">
    <property type="entry name" value="V-set"/>
    <property type="match status" value="3"/>
</dbReference>
<dbReference type="InterPro" id="IPR013106">
    <property type="entry name" value="Ig_V-set"/>
</dbReference>
<dbReference type="InterPro" id="IPR003598">
    <property type="entry name" value="Ig_sub2"/>
</dbReference>
<evidence type="ECO:0000256" key="2">
    <source>
        <dbReference type="ARBA" id="ARBA00023136"/>
    </source>
</evidence>
<dbReference type="Proteomes" id="UP000261560">
    <property type="component" value="Unplaced"/>
</dbReference>
<dbReference type="GeneTree" id="ENSGT01030000234777"/>
<dbReference type="GO" id="GO:0005102">
    <property type="term" value="F:signaling receptor binding"/>
    <property type="evidence" value="ECO:0007669"/>
    <property type="project" value="TreeGrafter"/>
</dbReference>
<name>A0A3B3BNC5_ORYME</name>
<dbReference type="GO" id="GO:0009897">
    <property type="term" value="C:external side of plasma membrane"/>
    <property type="evidence" value="ECO:0007669"/>
    <property type="project" value="TreeGrafter"/>
</dbReference>
<keyword evidence="2" id="KW-0472">Membrane</keyword>
<protein>
    <recommendedName>
        <fullName evidence="4">Ig-like domain-containing protein</fullName>
    </recommendedName>
</protein>